<feature type="compositionally biased region" description="Low complexity" evidence="1">
    <location>
        <begin position="152"/>
        <end position="174"/>
    </location>
</feature>
<dbReference type="AlphaFoldDB" id="A0A6N4R5F7"/>
<sequence length="174" mass="19075">MLKLSVNKEPYWIELGVGVRVKVRPCISPVFYAARAYMNDRLAKLGEEYRRRKEVGVSLADLPNVESPLVREGLAEEYLNLGLARAAILEWEGVLEADEDKPALVTPEKIEELFTGFWSLSATFGRQYTGARELLDAEKKDLSVAPAGISETAPDTAPTAPTPAKTAPTKSNPS</sequence>
<organism evidence="2 3">
    <name type="scientific">Blastochloris viridis</name>
    <name type="common">Rhodopseudomonas viridis</name>
    <dbReference type="NCBI Taxonomy" id="1079"/>
    <lineage>
        <taxon>Bacteria</taxon>
        <taxon>Pseudomonadati</taxon>
        <taxon>Pseudomonadota</taxon>
        <taxon>Alphaproteobacteria</taxon>
        <taxon>Hyphomicrobiales</taxon>
        <taxon>Blastochloridaceae</taxon>
        <taxon>Blastochloris</taxon>
    </lineage>
</organism>
<evidence type="ECO:0000313" key="3">
    <source>
        <dbReference type="Proteomes" id="UP000320948"/>
    </source>
</evidence>
<accession>A0A6N4R5F7</accession>
<dbReference type="Proteomes" id="UP000320948">
    <property type="component" value="Unassembled WGS sequence"/>
</dbReference>
<evidence type="ECO:0000256" key="1">
    <source>
        <dbReference type="SAM" id="MobiDB-lite"/>
    </source>
</evidence>
<proteinExistence type="predicted"/>
<gene>
    <name evidence="2" type="ORF">DI628_03475</name>
</gene>
<feature type="region of interest" description="Disordered" evidence="1">
    <location>
        <begin position="145"/>
        <end position="174"/>
    </location>
</feature>
<name>A0A6N4R5F7_BLAVI</name>
<dbReference type="EMBL" id="VAFM01000001">
    <property type="protein sequence ID" value="TKW61700.1"/>
    <property type="molecule type" value="Genomic_DNA"/>
</dbReference>
<reference evidence="2 3" key="1">
    <citation type="journal article" date="2017" name="Nat. Commun.">
        <title>In situ click chemistry generation of cyclooxygenase-2 inhibitors.</title>
        <authorList>
            <person name="Bhardwaj A."/>
            <person name="Kaur J."/>
            <person name="Wuest M."/>
            <person name="Wuest F."/>
        </authorList>
    </citation>
    <scope>NUCLEOTIDE SEQUENCE [LARGE SCALE GENOMIC DNA]</scope>
    <source>
        <strain evidence="2">S2_018_000_R2_106</strain>
    </source>
</reference>
<comment type="caution">
    <text evidence="2">The sequence shown here is derived from an EMBL/GenBank/DDBJ whole genome shotgun (WGS) entry which is preliminary data.</text>
</comment>
<protein>
    <submittedName>
        <fullName evidence="2">Uncharacterized protein</fullName>
    </submittedName>
</protein>
<evidence type="ECO:0000313" key="2">
    <source>
        <dbReference type="EMBL" id="TKW61700.1"/>
    </source>
</evidence>